<reference evidence="3" key="1">
    <citation type="submission" date="2021-01" db="EMBL/GenBank/DDBJ databases">
        <title>Whole genome shotgun sequence of Virgisporangium ochraceum NBRC 16418.</title>
        <authorList>
            <person name="Komaki H."/>
            <person name="Tamura T."/>
        </authorList>
    </citation>
    <scope>NUCLEOTIDE SEQUENCE</scope>
    <source>
        <strain evidence="3">NBRC 16418</strain>
    </source>
</reference>
<evidence type="ECO:0000256" key="1">
    <source>
        <dbReference type="SAM" id="MobiDB-lite"/>
    </source>
</evidence>
<name>A0A8J4EE82_9ACTN</name>
<accession>A0A8J4EE82</accession>
<feature type="signal peptide" evidence="2">
    <location>
        <begin position="1"/>
        <end position="16"/>
    </location>
</feature>
<keyword evidence="4" id="KW-1185">Reference proteome</keyword>
<sequence>MAAILLTLTVAGCAGAAPTRTPGAPAPSGPGSGGPGSSAPAPAGADPVDVYAAAIARYLTGRENSFPGRTFPVVFVLDRLDAAAADPMTAVGTGPTSPLTPAQQQRIESVSGTDLTFVPSLDAATTGDSCRLVRDDGVFVALGPAAPTGTDTAQVAVHGFVACQGATWFTYVLRRDATGWTVTGTTGQMAVS</sequence>
<feature type="chain" id="PRO_5035172739" description="Lipoprotein" evidence="2">
    <location>
        <begin position="17"/>
        <end position="192"/>
    </location>
</feature>
<gene>
    <name evidence="3" type="ORF">Voc01_072420</name>
</gene>
<organism evidence="3 4">
    <name type="scientific">Virgisporangium ochraceum</name>
    <dbReference type="NCBI Taxonomy" id="65505"/>
    <lineage>
        <taxon>Bacteria</taxon>
        <taxon>Bacillati</taxon>
        <taxon>Actinomycetota</taxon>
        <taxon>Actinomycetes</taxon>
        <taxon>Micromonosporales</taxon>
        <taxon>Micromonosporaceae</taxon>
        <taxon>Virgisporangium</taxon>
    </lineage>
</organism>
<protein>
    <recommendedName>
        <fullName evidence="5">Lipoprotein</fullName>
    </recommendedName>
</protein>
<feature type="region of interest" description="Disordered" evidence="1">
    <location>
        <begin position="16"/>
        <end position="43"/>
    </location>
</feature>
<evidence type="ECO:0000313" key="3">
    <source>
        <dbReference type="EMBL" id="GIJ72325.1"/>
    </source>
</evidence>
<dbReference type="AlphaFoldDB" id="A0A8J4EE82"/>
<keyword evidence="2" id="KW-0732">Signal</keyword>
<comment type="caution">
    <text evidence="3">The sequence shown here is derived from an EMBL/GenBank/DDBJ whole genome shotgun (WGS) entry which is preliminary data.</text>
</comment>
<evidence type="ECO:0000313" key="4">
    <source>
        <dbReference type="Proteomes" id="UP000635606"/>
    </source>
</evidence>
<evidence type="ECO:0000256" key="2">
    <source>
        <dbReference type="SAM" id="SignalP"/>
    </source>
</evidence>
<dbReference type="EMBL" id="BOPH01000098">
    <property type="protein sequence ID" value="GIJ72325.1"/>
    <property type="molecule type" value="Genomic_DNA"/>
</dbReference>
<dbReference type="Proteomes" id="UP000635606">
    <property type="component" value="Unassembled WGS sequence"/>
</dbReference>
<evidence type="ECO:0008006" key="5">
    <source>
        <dbReference type="Google" id="ProtNLM"/>
    </source>
</evidence>
<proteinExistence type="predicted"/>